<dbReference type="EMBL" id="JAGTTL010000003">
    <property type="protein sequence ID" value="KAK6325502.1"/>
    <property type="molecule type" value="Genomic_DNA"/>
</dbReference>
<evidence type="ECO:0000313" key="1">
    <source>
        <dbReference type="EMBL" id="KAK6325502.1"/>
    </source>
</evidence>
<sequence>MKSCGPTPSPAACTTTASTYTELRHSGMQLRRMDPARSRRETLRSMVPAMEISGQGCWTTSISSGKRVLSRGNNEGQLGLGGNEEKTAFQLVDFFSSHGPIKMLAAGSNTSAALTDV</sequence>
<evidence type="ECO:0000313" key="2">
    <source>
        <dbReference type="Proteomes" id="UP001356427"/>
    </source>
</evidence>
<dbReference type="Pfam" id="PF00415">
    <property type="entry name" value="RCC1"/>
    <property type="match status" value="1"/>
</dbReference>
<dbReference type="SUPFAM" id="SSF50985">
    <property type="entry name" value="RCC1/BLIP-II"/>
    <property type="match status" value="1"/>
</dbReference>
<dbReference type="AlphaFoldDB" id="A0AAN8MGM2"/>
<dbReference type="InterPro" id="IPR009091">
    <property type="entry name" value="RCC1/BLIP-II"/>
</dbReference>
<protein>
    <submittedName>
        <fullName evidence="1">Uncharacterized protein</fullName>
    </submittedName>
</protein>
<proteinExistence type="predicted"/>
<keyword evidence="2" id="KW-1185">Reference proteome</keyword>
<dbReference type="Gene3D" id="2.130.10.30">
    <property type="entry name" value="Regulator of chromosome condensation 1/beta-lactamase-inhibitor protein II"/>
    <property type="match status" value="1"/>
</dbReference>
<dbReference type="Proteomes" id="UP001356427">
    <property type="component" value="Unassembled WGS sequence"/>
</dbReference>
<name>A0AAN8MGM2_9TELE</name>
<dbReference type="InterPro" id="IPR000408">
    <property type="entry name" value="Reg_chr_condens"/>
</dbReference>
<reference evidence="1 2" key="1">
    <citation type="submission" date="2021-04" db="EMBL/GenBank/DDBJ databases">
        <authorList>
            <person name="De Guttry C."/>
            <person name="Zahm M."/>
            <person name="Klopp C."/>
            <person name="Cabau C."/>
            <person name="Louis A."/>
            <person name="Berthelot C."/>
            <person name="Parey E."/>
            <person name="Roest Crollius H."/>
            <person name="Montfort J."/>
            <person name="Robinson-Rechavi M."/>
            <person name="Bucao C."/>
            <person name="Bouchez O."/>
            <person name="Gislard M."/>
            <person name="Lluch J."/>
            <person name="Milhes M."/>
            <person name="Lampietro C."/>
            <person name="Lopez Roques C."/>
            <person name="Donnadieu C."/>
            <person name="Braasch I."/>
            <person name="Desvignes T."/>
            <person name="Postlethwait J."/>
            <person name="Bobe J."/>
            <person name="Wedekind C."/>
            <person name="Guiguen Y."/>
        </authorList>
    </citation>
    <scope>NUCLEOTIDE SEQUENCE [LARGE SCALE GENOMIC DNA]</scope>
    <source>
        <strain evidence="1">Cs_M1</strain>
        <tissue evidence="1">Blood</tissue>
    </source>
</reference>
<organism evidence="1 2">
    <name type="scientific">Coregonus suidteri</name>
    <dbReference type="NCBI Taxonomy" id="861788"/>
    <lineage>
        <taxon>Eukaryota</taxon>
        <taxon>Metazoa</taxon>
        <taxon>Chordata</taxon>
        <taxon>Craniata</taxon>
        <taxon>Vertebrata</taxon>
        <taxon>Euteleostomi</taxon>
        <taxon>Actinopterygii</taxon>
        <taxon>Neopterygii</taxon>
        <taxon>Teleostei</taxon>
        <taxon>Protacanthopterygii</taxon>
        <taxon>Salmoniformes</taxon>
        <taxon>Salmonidae</taxon>
        <taxon>Coregoninae</taxon>
        <taxon>Coregonus</taxon>
    </lineage>
</organism>
<gene>
    <name evidence="1" type="ORF">J4Q44_G00048440</name>
</gene>
<accession>A0AAN8MGM2</accession>
<comment type="caution">
    <text evidence="1">The sequence shown here is derived from an EMBL/GenBank/DDBJ whole genome shotgun (WGS) entry which is preliminary data.</text>
</comment>